<reference evidence="2" key="2">
    <citation type="journal article" date="2015" name="Data Brief">
        <title>Shoot transcriptome of the giant reed, Arundo donax.</title>
        <authorList>
            <person name="Barrero R.A."/>
            <person name="Guerrero F.D."/>
            <person name="Moolhuijzen P."/>
            <person name="Goolsby J.A."/>
            <person name="Tidwell J."/>
            <person name="Bellgard S.E."/>
            <person name="Bellgard M.I."/>
        </authorList>
    </citation>
    <scope>NUCLEOTIDE SEQUENCE</scope>
    <source>
        <tissue evidence="2">Shoot tissue taken approximately 20 cm above the soil surface</tissue>
    </source>
</reference>
<evidence type="ECO:0000256" key="1">
    <source>
        <dbReference type="SAM" id="MobiDB-lite"/>
    </source>
</evidence>
<evidence type="ECO:0000313" key="2">
    <source>
        <dbReference type="EMBL" id="JAE38619.1"/>
    </source>
</evidence>
<reference evidence="2" key="1">
    <citation type="submission" date="2014-09" db="EMBL/GenBank/DDBJ databases">
        <authorList>
            <person name="Magalhaes I.L.F."/>
            <person name="Oliveira U."/>
            <person name="Santos F.R."/>
            <person name="Vidigal T.H.D.A."/>
            <person name="Brescovit A.D."/>
            <person name="Santos A.J."/>
        </authorList>
    </citation>
    <scope>NUCLEOTIDE SEQUENCE</scope>
    <source>
        <tissue evidence="2">Shoot tissue taken approximately 20 cm above the soil surface</tissue>
    </source>
</reference>
<proteinExistence type="predicted"/>
<sequence>MPVASPRRHPISSSAHSGGAPSPSSLSSPDAARSLCRVDGVGDGCSAAAERSSCR</sequence>
<dbReference type="EMBL" id="GBRH01159277">
    <property type="protein sequence ID" value="JAE38619.1"/>
    <property type="molecule type" value="Transcribed_RNA"/>
</dbReference>
<feature type="region of interest" description="Disordered" evidence="1">
    <location>
        <begin position="1"/>
        <end position="31"/>
    </location>
</feature>
<feature type="compositionally biased region" description="Basic residues" evidence="1">
    <location>
        <begin position="1"/>
        <end position="10"/>
    </location>
</feature>
<organism evidence="2">
    <name type="scientific">Arundo donax</name>
    <name type="common">Giant reed</name>
    <name type="synonym">Donax arundinaceus</name>
    <dbReference type="NCBI Taxonomy" id="35708"/>
    <lineage>
        <taxon>Eukaryota</taxon>
        <taxon>Viridiplantae</taxon>
        <taxon>Streptophyta</taxon>
        <taxon>Embryophyta</taxon>
        <taxon>Tracheophyta</taxon>
        <taxon>Spermatophyta</taxon>
        <taxon>Magnoliopsida</taxon>
        <taxon>Liliopsida</taxon>
        <taxon>Poales</taxon>
        <taxon>Poaceae</taxon>
        <taxon>PACMAD clade</taxon>
        <taxon>Arundinoideae</taxon>
        <taxon>Arundineae</taxon>
        <taxon>Arundo</taxon>
    </lineage>
</organism>
<name>A0A0A9HS51_ARUDO</name>
<accession>A0A0A9HS51</accession>
<protein>
    <submittedName>
        <fullName evidence="2">Uncharacterized protein</fullName>
    </submittedName>
</protein>
<feature type="compositionally biased region" description="Low complexity" evidence="1">
    <location>
        <begin position="11"/>
        <end position="31"/>
    </location>
</feature>
<dbReference type="AlphaFoldDB" id="A0A0A9HS51"/>